<dbReference type="Pfam" id="PF21981">
    <property type="entry name" value="RecX_HTH3"/>
    <property type="match status" value="1"/>
</dbReference>
<feature type="compositionally biased region" description="Basic and acidic residues" evidence="6">
    <location>
        <begin position="276"/>
        <end position="289"/>
    </location>
</feature>
<organism evidence="10 11">
    <name type="scientific">Nonomuraea spiralis</name>
    <dbReference type="NCBI Taxonomy" id="46182"/>
    <lineage>
        <taxon>Bacteria</taxon>
        <taxon>Bacillati</taxon>
        <taxon>Actinomycetota</taxon>
        <taxon>Actinomycetes</taxon>
        <taxon>Streptosporangiales</taxon>
        <taxon>Streptosporangiaceae</taxon>
        <taxon>Nonomuraea</taxon>
    </lineage>
</organism>
<comment type="similarity">
    <text evidence="2 5">Belongs to the RecX family.</text>
</comment>
<keyword evidence="11" id="KW-1185">Reference proteome</keyword>
<name>A0ABV5IIU0_9ACTN</name>
<feature type="region of interest" description="Disordered" evidence="6">
    <location>
        <begin position="1"/>
        <end position="49"/>
    </location>
</feature>
<feature type="compositionally biased region" description="Gly residues" evidence="6">
    <location>
        <begin position="253"/>
        <end position="262"/>
    </location>
</feature>
<dbReference type="Pfam" id="PF02631">
    <property type="entry name" value="RecX_HTH2"/>
    <property type="match status" value="1"/>
</dbReference>
<proteinExistence type="inferred from homology"/>
<feature type="compositionally biased region" description="Gly residues" evidence="6">
    <location>
        <begin position="426"/>
        <end position="453"/>
    </location>
</feature>
<evidence type="ECO:0000313" key="11">
    <source>
        <dbReference type="Proteomes" id="UP001589647"/>
    </source>
</evidence>
<sequence length="652" mass="66765">MSGDTTEPTFALDSLPATDTTPTDPPPSDHDEPSDPAVHDEVDGSAAHDATVAADDADGADGAVVEADGSGDDAVEADDVAVAADAMVTSDWHSERRTAVAVPPAWGPGRDIAPPTFTWPGQQSSPSAEPDTGPADEAAAGLGGERGGLLDAIASGWGQSAEERDRAEEGVADRRTGDRAGGRPFQGRSEDRAEAPIFVWPGERTGRSGGDAAAAGGPSDAGAVRAGKGVSGRRKKRTRNGEGVTEDPLNEVGGRGGEGFSGGELREPDAQDGSEGSERRRGEREDPHEPSGVVEGTPGAEVPPKAKYDADGWHSEVLAGSSWFAEEQQASGRKRSSKDRSGKERSGKGRRAGGRGAGGESGHSEEEAAGNGSSGENTGGNGSSGGDVGASGSSWADAKGSGSFRTAEGGSGSVGGGSEGNEQFGGSEGSGLFGGGGSEEGGLFAGGSGGSGRSGRRAKASGRFGRGTRGRGALPDGPDAESSAAAGPEADPESVARAICLRLLTMAPKTRAQLAEALRKRDVPDEAAEKVLDRFAELGLINDEAFAEAWVDSRHHGRGLAKRALAAELRHRGVDTDTVKEAVDRLDSDQEAETARRLVERKLASTRSLDPQTRTRRLAGMLARKGYSSGVAYRVIREALEQEGIDLEDDFS</sequence>
<dbReference type="RefSeq" id="WP_268246103.1">
    <property type="nucleotide sequence ID" value="NZ_BMRC01000016.1"/>
</dbReference>
<evidence type="ECO:0000256" key="3">
    <source>
        <dbReference type="ARBA" id="ARBA00018111"/>
    </source>
</evidence>
<feature type="compositionally biased region" description="Low complexity" evidence="6">
    <location>
        <begin position="210"/>
        <end position="223"/>
    </location>
</feature>
<feature type="compositionally biased region" description="Low complexity" evidence="6">
    <location>
        <begin position="13"/>
        <end position="22"/>
    </location>
</feature>
<dbReference type="InterPro" id="IPR053926">
    <property type="entry name" value="RecX_HTH_1st"/>
</dbReference>
<feature type="compositionally biased region" description="Basic and acidic residues" evidence="6">
    <location>
        <begin position="161"/>
        <end position="181"/>
    </location>
</feature>
<dbReference type="PANTHER" id="PTHR33602:SF1">
    <property type="entry name" value="REGULATORY PROTEIN RECX FAMILY PROTEIN"/>
    <property type="match status" value="1"/>
</dbReference>
<dbReference type="Proteomes" id="UP001589647">
    <property type="component" value="Unassembled WGS sequence"/>
</dbReference>
<feature type="compositionally biased region" description="Basic and acidic residues" evidence="6">
    <location>
        <begin position="338"/>
        <end position="347"/>
    </location>
</feature>
<dbReference type="PANTHER" id="PTHR33602">
    <property type="entry name" value="REGULATORY PROTEIN RECX FAMILY PROTEIN"/>
    <property type="match status" value="1"/>
</dbReference>
<dbReference type="InterPro" id="IPR053925">
    <property type="entry name" value="RecX_HTH_3rd"/>
</dbReference>
<dbReference type="NCBIfam" id="NF001061">
    <property type="entry name" value="PRK00117.5-1"/>
    <property type="match status" value="1"/>
</dbReference>
<comment type="caution">
    <text evidence="10">The sequence shown here is derived from an EMBL/GenBank/DDBJ whole genome shotgun (WGS) entry which is preliminary data.</text>
</comment>
<evidence type="ECO:0000259" key="9">
    <source>
        <dbReference type="Pfam" id="PF21982"/>
    </source>
</evidence>
<feature type="compositionally biased region" description="Gly residues" evidence="6">
    <location>
        <begin position="377"/>
        <end position="389"/>
    </location>
</feature>
<dbReference type="Gene3D" id="1.10.10.10">
    <property type="entry name" value="Winged helix-like DNA-binding domain superfamily/Winged helix DNA-binding domain"/>
    <property type="match status" value="2"/>
</dbReference>
<feature type="domain" description="RecX first three-helical" evidence="9">
    <location>
        <begin position="496"/>
        <end position="534"/>
    </location>
</feature>
<evidence type="ECO:0000256" key="5">
    <source>
        <dbReference type="HAMAP-Rule" id="MF_01114"/>
    </source>
</evidence>
<feature type="domain" description="RecX second three-helical" evidence="7">
    <location>
        <begin position="542"/>
        <end position="582"/>
    </location>
</feature>
<dbReference type="HAMAP" id="MF_01114">
    <property type="entry name" value="RecX"/>
    <property type="match status" value="1"/>
</dbReference>
<feature type="compositionally biased region" description="Basic and acidic residues" evidence="6">
    <location>
        <begin position="27"/>
        <end position="42"/>
    </location>
</feature>
<keyword evidence="4 5" id="KW-0963">Cytoplasm</keyword>
<evidence type="ECO:0000259" key="7">
    <source>
        <dbReference type="Pfam" id="PF02631"/>
    </source>
</evidence>
<feature type="compositionally biased region" description="Basic and acidic residues" evidence="6">
    <location>
        <begin position="304"/>
        <end position="314"/>
    </location>
</feature>
<evidence type="ECO:0000256" key="1">
    <source>
        <dbReference type="ARBA" id="ARBA00004496"/>
    </source>
</evidence>
<feature type="compositionally biased region" description="Gly residues" evidence="6">
    <location>
        <begin position="409"/>
        <end position="419"/>
    </location>
</feature>
<accession>A0ABV5IIU0</accession>
<reference evidence="10 11" key="1">
    <citation type="submission" date="2024-09" db="EMBL/GenBank/DDBJ databases">
        <authorList>
            <person name="Sun Q."/>
            <person name="Mori K."/>
        </authorList>
    </citation>
    <scope>NUCLEOTIDE SEQUENCE [LARGE SCALE GENOMIC DNA]</scope>
    <source>
        <strain evidence="10 11">CCM 3426</strain>
    </source>
</reference>
<comment type="function">
    <text evidence="5">Modulates RecA activity.</text>
</comment>
<evidence type="ECO:0000259" key="8">
    <source>
        <dbReference type="Pfam" id="PF21981"/>
    </source>
</evidence>
<evidence type="ECO:0000256" key="2">
    <source>
        <dbReference type="ARBA" id="ARBA00009695"/>
    </source>
</evidence>
<dbReference type="InterPro" id="IPR053924">
    <property type="entry name" value="RecX_HTH_2nd"/>
</dbReference>
<evidence type="ECO:0000256" key="6">
    <source>
        <dbReference type="SAM" id="MobiDB-lite"/>
    </source>
</evidence>
<evidence type="ECO:0000256" key="4">
    <source>
        <dbReference type="ARBA" id="ARBA00022490"/>
    </source>
</evidence>
<feature type="domain" description="RecX third three-helical" evidence="8">
    <location>
        <begin position="589"/>
        <end position="636"/>
    </location>
</feature>
<dbReference type="EMBL" id="JBHMEI010000017">
    <property type="protein sequence ID" value="MFB9204450.1"/>
    <property type="molecule type" value="Genomic_DNA"/>
</dbReference>
<gene>
    <name evidence="5 10" type="primary">recX</name>
    <name evidence="10" type="ORF">ACFFV7_24865</name>
</gene>
<feature type="region of interest" description="Disordered" evidence="6">
    <location>
        <begin position="91"/>
        <end position="492"/>
    </location>
</feature>
<dbReference type="InterPro" id="IPR036388">
    <property type="entry name" value="WH-like_DNA-bd_sf"/>
</dbReference>
<evidence type="ECO:0000313" key="10">
    <source>
        <dbReference type="EMBL" id="MFB9204450.1"/>
    </source>
</evidence>
<dbReference type="InterPro" id="IPR003783">
    <property type="entry name" value="Regulatory_RecX"/>
</dbReference>
<comment type="subcellular location">
    <subcellularLocation>
        <location evidence="1 5">Cytoplasm</location>
    </subcellularLocation>
</comment>
<dbReference type="Pfam" id="PF21982">
    <property type="entry name" value="RecX_HTH1"/>
    <property type="match status" value="1"/>
</dbReference>
<protein>
    <recommendedName>
        <fullName evidence="3 5">Regulatory protein RecX</fullName>
    </recommendedName>
</protein>